<organism evidence="3 4">
    <name type="scientific">Exidia glandulosa HHB12029</name>
    <dbReference type="NCBI Taxonomy" id="1314781"/>
    <lineage>
        <taxon>Eukaryota</taxon>
        <taxon>Fungi</taxon>
        <taxon>Dikarya</taxon>
        <taxon>Basidiomycota</taxon>
        <taxon>Agaricomycotina</taxon>
        <taxon>Agaricomycetes</taxon>
        <taxon>Auriculariales</taxon>
        <taxon>Exidiaceae</taxon>
        <taxon>Exidia</taxon>
    </lineage>
</organism>
<keyword evidence="4" id="KW-1185">Reference proteome</keyword>
<gene>
    <name evidence="2" type="ORF">EXIGLDRAFT_716928</name>
    <name evidence="3" type="ORF">EXIGLDRAFT_733267</name>
</gene>
<reference evidence="3 4" key="1">
    <citation type="journal article" date="2016" name="Mol. Biol. Evol.">
        <title>Comparative Genomics of Early-Diverging Mushroom-Forming Fungi Provides Insights into the Origins of Lignocellulose Decay Capabilities.</title>
        <authorList>
            <person name="Nagy L.G."/>
            <person name="Riley R."/>
            <person name="Tritt A."/>
            <person name="Adam C."/>
            <person name="Daum C."/>
            <person name="Floudas D."/>
            <person name="Sun H."/>
            <person name="Yadav J.S."/>
            <person name="Pangilinan J."/>
            <person name="Larsson K.H."/>
            <person name="Matsuura K."/>
            <person name="Barry K."/>
            <person name="Labutti K."/>
            <person name="Kuo R."/>
            <person name="Ohm R.A."/>
            <person name="Bhattacharya S.S."/>
            <person name="Shirouzu T."/>
            <person name="Yoshinaga Y."/>
            <person name="Martin F.M."/>
            <person name="Grigoriev I.V."/>
            <person name="Hibbett D.S."/>
        </authorList>
    </citation>
    <scope>NUCLEOTIDE SEQUENCE [LARGE SCALE GENOMIC DNA]</scope>
    <source>
        <strain evidence="3 4">HHB12029</strain>
    </source>
</reference>
<name>A0A165Z8H3_EXIGL</name>
<protein>
    <submittedName>
        <fullName evidence="3">Uncharacterized protein</fullName>
    </submittedName>
</protein>
<dbReference type="EMBL" id="KV426497">
    <property type="protein sequence ID" value="KZV80309.1"/>
    <property type="molecule type" value="Genomic_DNA"/>
</dbReference>
<feature type="region of interest" description="Disordered" evidence="1">
    <location>
        <begin position="1"/>
        <end position="56"/>
    </location>
</feature>
<evidence type="ECO:0000313" key="3">
    <source>
        <dbReference type="EMBL" id="KZV80309.1"/>
    </source>
</evidence>
<accession>A0A165Z8H3</accession>
<sequence>MKAKTEGSVPGARTANHDEAATRTRIKSVKMKCRQDDANRREGKSLQSRKPLLSLP</sequence>
<dbReference type="Proteomes" id="UP000077266">
    <property type="component" value="Unassembled WGS sequence"/>
</dbReference>
<proteinExistence type="predicted"/>
<evidence type="ECO:0000313" key="4">
    <source>
        <dbReference type="Proteomes" id="UP000077266"/>
    </source>
</evidence>
<dbReference type="EMBL" id="KV426931">
    <property type="protein sequence ID" value="KZV78364.1"/>
    <property type="molecule type" value="Genomic_DNA"/>
</dbReference>
<feature type="compositionally biased region" description="Basic and acidic residues" evidence="1">
    <location>
        <begin position="33"/>
        <end position="44"/>
    </location>
</feature>
<evidence type="ECO:0000313" key="2">
    <source>
        <dbReference type="EMBL" id="KZV78364.1"/>
    </source>
</evidence>
<evidence type="ECO:0000256" key="1">
    <source>
        <dbReference type="SAM" id="MobiDB-lite"/>
    </source>
</evidence>
<dbReference type="AlphaFoldDB" id="A0A165Z8H3"/>